<feature type="transmembrane region" description="Helical" evidence="2">
    <location>
        <begin position="113"/>
        <end position="138"/>
    </location>
</feature>
<keyword evidence="2" id="KW-1133">Transmembrane helix</keyword>
<evidence type="ECO:0000259" key="3">
    <source>
        <dbReference type="Pfam" id="PF13828"/>
    </source>
</evidence>
<protein>
    <recommendedName>
        <fullName evidence="3">DUF4190 domain-containing protein</fullName>
    </recommendedName>
</protein>
<dbReference type="Proteomes" id="UP000070612">
    <property type="component" value="Unassembled WGS sequence"/>
</dbReference>
<keyword evidence="2" id="KW-0472">Membrane</keyword>
<dbReference type="Pfam" id="PF13828">
    <property type="entry name" value="DUF4190"/>
    <property type="match status" value="1"/>
</dbReference>
<feature type="domain" description="DUF4190" evidence="3">
    <location>
        <begin position="66"/>
        <end position="132"/>
    </location>
</feature>
<evidence type="ECO:0000313" key="4">
    <source>
        <dbReference type="EMBL" id="KWX25159.1"/>
    </source>
</evidence>
<evidence type="ECO:0000313" key="5">
    <source>
        <dbReference type="Proteomes" id="UP000070612"/>
    </source>
</evidence>
<organism evidence="4 5">
    <name type="scientific">Mycolicibacterium wolinskyi</name>
    <dbReference type="NCBI Taxonomy" id="59750"/>
    <lineage>
        <taxon>Bacteria</taxon>
        <taxon>Bacillati</taxon>
        <taxon>Actinomycetota</taxon>
        <taxon>Actinomycetes</taxon>
        <taxon>Mycobacteriales</taxon>
        <taxon>Mycobacteriaceae</taxon>
        <taxon>Mycolicibacterium</taxon>
    </lineage>
</organism>
<dbReference type="EMBL" id="LGTW01000003">
    <property type="protein sequence ID" value="KWX25159.1"/>
    <property type="molecule type" value="Genomic_DNA"/>
</dbReference>
<dbReference type="InterPro" id="IPR025241">
    <property type="entry name" value="DUF4190"/>
</dbReference>
<feature type="transmembrane region" description="Helical" evidence="2">
    <location>
        <begin position="68"/>
        <end position="101"/>
    </location>
</feature>
<gene>
    <name evidence="4" type="ORF">AFM11_06995</name>
</gene>
<dbReference type="AlphaFoldDB" id="A0A132PS46"/>
<evidence type="ECO:0000256" key="1">
    <source>
        <dbReference type="SAM" id="MobiDB-lite"/>
    </source>
</evidence>
<accession>A0A132PS46</accession>
<proteinExistence type="predicted"/>
<feature type="compositionally biased region" description="Pro residues" evidence="1">
    <location>
        <begin position="12"/>
        <end position="31"/>
    </location>
</feature>
<feature type="region of interest" description="Disordered" evidence="1">
    <location>
        <begin position="1"/>
        <end position="40"/>
    </location>
</feature>
<dbReference type="PATRIC" id="fig|59750.3.peg.4598"/>
<evidence type="ECO:0000256" key="2">
    <source>
        <dbReference type="SAM" id="Phobius"/>
    </source>
</evidence>
<sequence length="190" mass="19700">MSDERADVPGSDAPPPAQPTPPPPPPPPSPQYPYGAYPGGYPPAPPYGAYPPQQPYRPSTGPNNGLGIAALVTAIIGLVLVWSVVGGVVLGAIAVVLGFIGHGRAKRGEATNGGVAITGIVLGAIAVVLSLVFIGIWASLGGRWFEDIGGRDYLSCMQEAGNDQAAQQRCEETFQDRLEDEFGVTPTPTR</sequence>
<dbReference type="RefSeq" id="WP_067845527.1">
    <property type="nucleotide sequence ID" value="NZ_LGTW01000003.1"/>
</dbReference>
<keyword evidence="2" id="KW-0812">Transmembrane</keyword>
<comment type="caution">
    <text evidence="4">The sequence shown here is derived from an EMBL/GenBank/DDBJ whole genome shotgun (WGS) entry which is preliminary data.</text>
</comment>
<dbReference type="STRING" id="59750.AWC31_28655"/>
<reference evidence="4 5" key="1">
    <citation type="submission" date="2015-07" db="EMBL/GenBank/DDBJ databases">
        <title>A draft genome sequence of Mycobacterium wolinskyi.</title>
        <authorList>
            <person name="de Man T.J."/>
            <person name="Perry K.A."/>
            <person name="Coulliette A.D."/>
            <person name="Jensen B."/>
            <person name="Toney N.C."/>
            <person name="Limbago B.M."/>
            <person name="Noble-Wang J."/>
        </authorList>
    </citation>
    <scope>NUCLEOTIDE SEQUENCE [LARGE SCALE GENOMIC DNA]</scope>
    <source>
        <strain evidence="4 5">CDC_01</strain>
    </source>
</reference>
<name>A0A132PS46_9MYCO</name>
<keyword evidence="5" id="KW-1185">Reference proteome</keyword>